<dbReference type="PIRSF" id="PIRSF038994">
    <property type="entry name" value="NagA"/>
    <property type="match status" value="1"/>
</dbReference>
<name>A0ABS8BV27_9RHOB</name>
<evidence type="ECO:0000256" key="2">
    <source>
        <dbReference type="ARBA" id="ARBA00022723"/>
    </source>
</evidence>
<reference evidence="7" key="1">
    <citation type="submission" date="2021-10" db="EMBL/GenBank/DDBJ databases">
        <title>Loktanella gaetbuli sp. nov., isolated from a tidal flat.</title>
        <authorList>
            <person name="Park S."/>
            <person name="Yoon J.-H."/>
        </authorList>
    </citation>
    <scope>NUCLEOTIDE SEQUENCE</scope>
    <source>
        <strain evidence="7">TSTF-M6</strain>
    </source>
</reference>
<evidence type="ECO:0000256" key="3">
    <source>
        <dbReference type="ARBA" id="ARBA00022801"/>
    </source>
</evidence>
<evidence type="ECO:0000313" key="8">
    <source>
        <dbReference type="Proteomes" id="UP001138961"/>
    </source>
</evidence>
<feature type="domain" description="Amidohydrolase-related" evidence="6">
    <location>
        <begin position="44"/>
        <end position="336"/>
    </location>
</feature>
<dbReference type="InterPro" id="IPR032466">
    <property type="entry name" value="Metal_Hydrolase"/>
</dbReference>
<dbReference type="SUPFAM" id="SSF51556">
    <property type="entry name" value="Metallo-dependent hydrolases"/>
    <property type="match status" value="1"/>
</dbReference>
<dbReference type="PANTHER" id="PTHR11113">
    <property type="entry name" value="N-ACETYLGLUCOSAMINE-6-PHOSPHATE DEACETYLASE"/>
    <property type="match status" value="1"/>
</dbReference>
<evidence type="ECO:0000256" key="4">
    <source>
        <dbReference type="ARBA" id="ARBA00023277"/>
    </source>
</evidence>
<protein>
    <submittedName>
        <fullName evidence="7">N-acetylglucosamine-6-phosphate deacetylase</fullName>
    </submittedName>
</protein>
<evidence type="ECO:0000313" key="7">
    <source>
        <dbReference type="EMBL" id="MCB5199584.1"/>
    </source>
</evidence>
<dbReference type="InterPro" id="IPR006680">
    <property type="entry name" value="Amidohydro-rel"/>
</dbReference>
<comment type="caution">
    <text evidence="7">The sequence shown here is derived from an EMBL/GenBank/DDBJ whole genome shotgun (WGS) entry which is preliminary data.</text>
</comment>
<gene>
    <name evidence="7" type="ORF">LGQ03_10055</name>
</gene>
<dbReference type="Gene3D" id="3.20.20.140">
    <property type="entry name" value="Metal-dependent hydrolases"/>
    <property type="match status" value="1"/>
</dbReference>
<keyword evidence="2" id="KW-0479">Metal-binding</keyword>
<evidence type="ECO:0000256" key="5">
    <source>
        <dbReference type="PIRNR" id="PIRNR038994"/>
    </source>
</evidence>
<evidence type="ECO:0000256" key="1">
    <source>
        <dbReference type="ARBA" id="ARBA00010716"/>
    </source>
</evidence>
<comment type="similarity">
    <text evidence="1 5">Belongs to the metallo-dependent hydrolases superfamily. NagA family.</text>
</comment>
<proteinExistence type="inferred from homology"/>
<dbReference type="Gene3D" id="2.30.40.10">
    <property type="entry name" value="Urease, subunit C, domain 1"/>
    <property type="match status" value="1"/>
</dbReference>
<dbReference type="RefSeq" id="WP_226748290.1">
    <property type="nucleotide sequence ID" value="NZ_JAJATZ010000004.1"/>
</dbReference>
<accession>A0ABS8BV27</accession>
<dbReference type="Pfam" id="PF01979">
    <property type="entry name" value="Amidohydro_1"/>
    <property type="match status" value="1"/>
</dbReference>
<keyword evidence="3 5" id="KW-0378">Hydrolase</keyword>
<dbReference type="PANTHER" id="PTHR11113:SF14">
    <property type="entry name" value="N-ACETYLGLUCOSAMINE-6-PHOSPHATE DEACETYLASE"/>
    <property type="match status" value="1"/>
</dbReference>
<keyword evidence="4 5" id="KW-0119">Carbohydrate metabolism</keyword>
<sequence length="365" mass="38171">MLIAPDLLWESGRGMTGMGVTLAGGLVTHIAPLARATPDLRVAVLMPGCTDLQVNGGGGVLFNNDPTVDGLERIVAAHQTRGTAEVMATVITDHPDVTETAAQAVIAARTMPGLLGLHIEGPHIALARRGTHDPDAIRPLDARTVDLIAQLRAHDIPVMLTLAPECSDAGLMEQVAATGAILSAGHSDATATQTAAALDAGITCFTHLFNAMPPMTSRAPGIVGAALLSETYCGLIADGIHVDWDMIRIAMAARPVADRMFLVSDAMATVGGPDEFDLYGRTIRVDHGALINAEGALAGAHLDMVTACANIHHHAGVSVAQAIRMATDIPRTVMGLRPRSIVLETPVRDLLALDADMQRIILPDQ</sequence>
<organism evidence="7 8">
    <name type="scientific">Loktanella gaetbuli</name>
    <dbReference type="NCBI Taxonomy" id="2881335"/>
    <lineage>
        <taxon>Bacteria</taxon>
        <taxon>Pseudomonadati</taxon>
        <taxon>Pseudomonadota</taxon>
        <taxon>Alphaproteobacteria</taxon>
        <taxon>Rhodobacterales</taxon>
        <taxon>Roseobacteraceae</taxon>
        <taxon>Loktanella</taxon>
    </lineage>
</organism>
<keyword evidence="8" id="KW-1185">Reference proteome</keyword>
<dbReference type="EMBL" id="JAJATZ010000004">
    <property type="protein sequence ID" value="MCB5199584.1"/>
    <property type="molecule type" value="Genomic_DNA"/>
</dbReference>
<dbReference type="InterPro" id="IPR011059">
    <property type="entry name" value="Metal-dep_hydrolase_composite"/>
</dbReference>
<dbReference type="InterPro" id="IPR003764">
    <property type="entry name" value="GlcNAc_6-P_deAcase"/>
</dbReference>
<evidence type="ECO:0000259" key="6">
    <source>
        <dbReference type="Pfam" id="PF01979"/>
    </source>
</evidence>
<dbReference type="Proteomes" id="UP001138961">
    <property type="component" value="Unassembled WGS sequence"/>
</dbReference>